<sequence>MAGIVRLEESGLADARAHLTSPVAEGGLRYCSSTAVSGSRLVDEALSLVDVVSLTVESALSEQSSAAAERLRTVVEEFTRLDARLGGAR</sequence>
<evidence type="ECO:0000313" key="1">
    <source>
        <dbReference type="EMBL" id="KJL38774.1"/>
    </source>
</evidence>
<gene>
    <name evidence="1" type="ORF">RS81_02569</name>
</gene>
<organism evidence="1 2">
    <name type="scientific">Microbacterium terrae</name>
    <dbReference type="NCBI Taxonomy" id="69369"/>
    <lineage>
        <taxon>Bacteria</taxon>
        <taxon>Bacillati</taxon>
        <taxon>Actinomycetota</taxon>
        <taxon>Actinomycetes</taxon>
        <taxon>Micrococcales</taxon>
        <taxon>Microbacteriaceae</taxon>
        <taxon>Microbacterium</taxon>
    </lineage>
</organism>
<dbReference type="EMBL" id="JYIZ01000054">
    <property type="protein sequence ID" value="KJL38774.1"/>
    <property type="molecule type" value="Genomic_DNA"/>
</dbReference>
<evidence type="ECO:0000313" key="2">
    <source>
        <dbReference type="Proteomes" id="UP000033956"/>
    </source>
</evidence>
<dbReference type="Proteomes" id="UP000033956">
    <property type="component" value="Unassembled WGS sequence"/>
</dbReference>
<dbReference type="STRING" id="92835.RS81_02569"/>
<protein>
    <submittedName>
        <fullName evidence="1">Uncharacterized protein</fullName>
    </submittedName>
</protein>
<dbReference type="PATRIC" id="fig|92835.4.peg.2603"/>
<reference evidence="1 2" key="1">
    <citation type="submission" date="2015-02" db="EMBL/GenBank/DDBJ databases">
        <title>Draft genome sequences of ten Microbacterium spp. with emphasis on heavy metal contaminated environments.</title>
        <authorList>
            <person name="Corretto E."/>
        </authorList>
    </citation>
    <scope>NUCLEOTIDE SEQUENCE [LARGE SCALE GENOMIC DNA]</scope>
    <source>
        <strain evidence="1 2">DSM 12510</strain>
    </source>
</reference>
<keyword evidence="2" id="KW-1185">Reference proteome</keyword>
<proteinExistence type="predicted"/>
<dbReference type="RefSeq" id="WP_045276453.1">
    <property type="nucleotide sequence ID" value="NZ_BAAAUP010000002.1"/>
</dbReference>
<name>A0A0M2GXS7_9MICO</name>
<dbReference type="AlphaFoldDB" id="A0A0M2GXS7"/>
<accession>A0A0M2GXS7</accession>
<comment type="caution">
    <text evidence="1">The sequence shown here is derived from an EMBL/GenBank/DDBJ whole genome shotgun (WGS) entry which is preliminary data.</text>
</comment>